<proteinExistence type="predicted"/>
<accession>A0A6G0WWY7</accession>
<dbReference type="Proteomes" id="UP000481153">
    <property type="component" value="Unassembled WGS sequence"/>
</dbReference>
<comment type="caution">
    <text evidence="1">The sequence shown here is derived from an EMBL/GenBank/DDBJ whole genome shotgun (WGS) entry which is preliminary data.</text>
</comment>
<evidence type="ECO:0000313" key="1">
    <source>
        <dbReference type="EMBL" id="KAF0732052.1"/>
    </source>
</evidence>
<organism evidence="1 2">
    <name type="scientific">Aphanomyces euteiches</name>
    <dbReference type="NCBI Taxonomy" id="100861"/>
    <lineage>
        <taxon>Eukaryota</taxon>
        <taxon>Sar</taxon>
        <taxon>Stramenopiles</taxon>
        <taxon>Oomycota</taxon>
        <taxon>Saprolegniomycetes</taxon>
        <taxon>Saprolegniales</taxon>
        <taxon>Verrucalvaceae</taxon>
        <taxon>Aphanomyces</taxon>
    </lineage>
</organism>
<keyword evidence="2" id="KW-1185">Reference proteome</keyword>
<evidence type="ECO:0000313" key="2">
    <source>
        <dbReference type="Proteomes" id="UP000481153"/>
    </source>
</evidence>
<protein>
    <submittedName>
        <fullName evidence="1">Uncharacterized protein</fullName>
    </submittedName>
</protein>
<sequence>MPSLDSLSRKRQPSILCLRKYHPLLCFSISSSLEYIDIQPPRHPVVNLLRFLALEQIFVSSRSGIHVCLDLPRHFQTLCKRIDPDVDLILTQRLSLRPSRAHSEIFYPMGHLVPNIWQSPFNVFARQRVPSSPDSRWTD</sequence>
<name>A0A6G0WWY7_9STRA</name>
<reference evidence="1 2" key="1">
    <citation type="submission" date="2019-07" db="EMBL/GenBank/DDBJ databases">
        <title>Genomics analysis of Aphanomyces spp. identifies a new class of oomycete effector associated with host adaptation.</title>
        <authorList>
            <person name="Gaulin E."/>
        </authorList>
    </citation>
    <scope>NUCLEOTIDE SEQUENCE [LARGE SCALE GENOMIC DNA]</scope>
    <source>
        <strain evidence="1 2">ATCC 201684</strain>
    </source>
</reference>
<gene>
    <name evidence="1" type="ORF">Ae201684_010705</name>
</gene>
<dbReference type="AlphaFoldDB" id="A0A6G0WWY7"/>
<dbReference type="EMBL" id="VJMJ01000137">
    <property type="protein sequence ID" value="KAF0732052.1"/>
    <property type="molecule type" value="Genomic_DNA"/>
</dbReference>